<comment type="caution">
    <text evidence="2">The sequence shown here is derived from an EMBL/GenBank/DDBJ whole genome shotgun (WGS) entry which is preliminary data.</text>
</comment>
<dbReference type="Gene3D" id="1.20.120.450">
    <property type="entry name" value="dinb family like domain"/>
    <property type="match status" value="1"/>
</dbReference>
<evidence type="ECO:0000313" key="2">
    <source>
        <dbReference type="EMBL" id="GIG73545.1"/>
    </source>
</evidence>
<dbReference type="NCBIfam" id="NF047843">
    <property type="entry name" value="MST_Rv0443"/>
    <property type="match status" value="1"/>
</dbReference>
<gene>
    <name evidence="2" type="ORF">Pfl04_19490</name>
</gene>
<sequence>MNVSDLLIEYFDRLPDLVRSAVDGLTPSQLRWSPTPGANSIGWLVWHLTRVQDHHVAELVGQDQVWVSGDWAGHFGLDPDPDNTGYGHSPEQTSEVRPDSAQVLIDYYDAVAGRTREFLRGLKPEDLDRVVDKRWDPPVTLGVRLVSIANDDTQHVGQAAYVRGLLPES</sequence>
<dbReference type="Pfam" id="PF12867">
    <property type="entry name" value="DinB_2"/>
    <property type="match status" value="1"/>
</dbReference>
<protein>
    <recommendedName>
        <fullName evidence="1">DinB-like domain-containing protein</fullName>
    </recommendedName>
</protein>
<name>A0A8J3LYQ9_9ACTN</name>
<feature type="domain" description="DinB-like" evidence="1">
    <location>
        <begin position="11"/>
        <end position="159"/>
    </location>
</feature>
<dbReference type="SUPFAM" id="SSF109854">
    <property type="entry name" value="DinB/YfiT-like putative metalloenzymes"/>
    <property type="match status" value="1"/>
</dbReference>
<dbReference type="AlphaFoldDB" id="A0A8J3LYQ9"/>
<dbReference type="Proteomes" id="UP000653674">
    <property type="component" value="Unassembled WGS sequence"/>
</dbReference>
<keyword evidence="3" id="KW-1185">Reference proteome</keyword>
<evidence type="ECO:0000259" key="1">
    <source>
        <dbReference type="Pfam" id="PF12867"/>
    </source>
</evidence>
<dbReference type="EMBL" id="BONU01000010">
    <property type="protein sequence ID" value="GIG73545.1"/>
    <property type="molecule type" value="Genomic_DNA"/>
</dbReference>
<reference evidence="2" key="1">
    <citation type="submission" date="2021-01" db="EMBL/GenBank/DDBJ databases">
        <title>Whole genome shotgun sequence of Planosporangium flavigriseum NBRC 105377.</title>
        <authorList>
            <person name="Komaki H."/>
            <person name="Tamura T."/>
        </authorList>
    </citation>
    <scope>NUCLEOTIDE SEQUENCE</scope>
    <source>
        <strain evidence="2">NBRC 105377</strain>
    </source>
</reference>
<accession>A0A8J3LYQ9</accession>
<dbReference type="InterPro" id="IPR034660">
    <property type="entry name" value="DinB/YfiT-like"/>
</dbReference>
<proteinExistence type="predicted"/>
<evidence type="ECO:0000313" key="3">
    <source>
        <dbReference type="Proteomes" id="UP000653674"/>
    </source>
</evidence>
<dbReference type="RefSeq" id="WP_168077538.1">
    <property type="nucleotide sequence ID" value="NZ_BAAAQJ010000003.1"/>
</dbReference>
<dbReference type="InterPro" id="IPR024775">
    <property type="entry name" value="DinB-like"/>
</dbReference>
<organism evidence="2 3">
    <name type="scientific">Planosporangium flavigriseum</name>
    <dbReference type="NCBI Taxonomy" id="373681"/>
    <lineage>
        <taxon>Bacteria</taxon>
        <taxon>Bacillati</taxon>
        <taxon>Actinomycetota</taxon>
        <taxon>Actinomycetes</taxon>
        <taxon>Micromonosporales</taxon>
        <taxon>Micromonosporaceae</taxon>
        <taxon>Planosporangium</taxon>
    </lineage>
</organism>